<protein>
    <submittedName>
        <fullName evidence="2">Uncharacterized protein</fullName>
    </submittedName>
</protein>
<name>A0AC34Q7J5_9BILA</name>
<dbReference type="Proteomes" id="UP000887576">
    <property type="component" value="Unplaced"/>
</dbReference>
<dbReference type="WBParaSite" id="JU765_v2.g13851.t1">
    <property type="protein sequence ID" value="JU765_v2.g13851.t1"/>
    <property type="gene ID" value="JU765_v2.g13851"/>
</dbReference>
<evidence type="ECO:0000313" key="2">
    <source>
        <dbReference type="WBParaSite" id="JU765_v2.g13851.t1"/>
    </source>
</evidence>
<sequence length="267" mass="29987">MTDSVTESDVKDSLSSVKKLKKENVTLFGIGSDSSRGAKNTTNLESLIGDKNHVFADITSALDPLTGIIPEINKLFPCVIAKRMAVVFIGEMSQFVSNHEKHIFLNTTSLIAKRLSSAIGGVTYGLGLYTDKVILSPTLYDYPDFSVLVNETTQRMDTYNSKKTLMAPMLSAVLDLLKAAEMHHYVLLFMGETESVSDFENSLQEASKIASTKNFVYVIATNNTQTIIFEKLVNNRMKNMKKYSNETDQQLTDHYYKSFYYLIKKYS</sequence>
<organism evidence="1 2">
    <name type="scientific">Panagrolaimus sp. JU765</name>
    <dbReference type="NCBI Taxonomy" id="591449"/>
    <lineage>
        <taxon>Eukaryota</taxon>
        <taxon>Metazoa</taxon>
        <taxon>Ecdysozoa</taxon>
        <taxon>Nematoda</taxon>
        <taxon>Chromadorea</taxon>
        <taxon>Rhabditida</taxon>
        <taxon>Tylenchina</taxon>
        <taxon>Panagrolaimomorpha</taxon>
        <taxon>Panagrolaimoidea</taxon>
        <taxon>Panagrolaimidae</taxon>
        <taxon>Panagrolaimus</taxon>
    </lineage>
</organism>
<reference evidence="2" key="1">
    <citation type="submission" date="2022-11" db="UniProtKB">
        <authorList>
            <consortium name="WormBaseParasite"/>
        </authorList>
    </citation>
    <scope>IDENTIFICATION</scope>
</reference>
<accession>A0AC34Q7J5</accession>
<evidence type="ECO:0000313" key="1">
    <source>
        <dbReference type="Proteomes" id="UP000887576"/>
    </source>
</evidence>
<proteinExistence type="predicted"/>